<accession>A0A4D9DGJ2</accession>
<reference evidence="1 2" key="1">
    <citation type="submission" date="2019-04" db="EMBL/GenBank/DDBJ databases">
        <title>Draft genome of the big-headed turtle Platysternon megacephalum.</title>
        <authorList>
            <person name="Gong S."/>
        </authorList>
    </citation>
    <scope>NUCLEOTIDE SEQUENCE [LARGE SCALE GENOMIC DNA]</scope>
    <source>
        <strain evidence="1">DO16091913</strain>
        <tissue evidence="1">Muscle</tissue>
    </source>
</reference>
<name>A0A4D9DGJ2_9SAUR</name>
<proteinExistence type="predicted"/>
<sequence length="124" mass="12918">MAGAGDHGVLGAGSVEGAGDWGIFGLGAPCSDLALWEHWGLELEKLGDCLKLAAWDVGEAMECAELRFGPHHCHCSLGPCVFSGKAGPCFTISSQSESQRLCTGICRAGWALKSGSWEAICSSF</sequence>
<dbReference type="EMBL" id="QXTE01000626">
    <property type="protein sequence ID" value="TFJ96615.1"/>
    <property type="molecule type" value="Genomic_DNA"/>
</dbReference>
<dbReference type="Proteomes" id="UP000297703">
    <property type="component" value="Unassembled WGS sequence"/>
</dbReference>
<protein>
    <submittedName>
        <fullName evidence="1">Leucine-rich repeat extensin-like protein 4</fullName>
    </submittedName>
</protein>
<dbReference type="AlphaFoldDB" id="A0A4D9DGJ2"/>
<keyword evidence="2" id="KW-1185">Reference proteome</keyword>
<evidence type="ECO:0000313" key="2">
    <source>
        <dbReference type="Proteomes" id="UP000297703"/>
    </source>
</evidence>
<gene>
    <name evidence="1" type="ORF">DR999_PMT21585</name>
</gene>
<evidence type="ECO:0000313" key="1">
    <source>
        <dbReference type="EMBL" id="TFJ96615.1"/>
    </source>
</evidence>
<reference evidence="1 2" key="2">
    <citation type="submission" date="2019-04" db="EMBL/GenBank/DDBJ databases">
        <title>The genome sequence of big-headed turtle.</title>
        <authorList>
            <person name="Gong S."/>
        </authorList>
    </citation>
    <scope>NUCLEOTIDE SEQUENCE [LARGE SCALE GENOMIC DNA]</scope>
    <source>
        <strain evidence="1">DO16091913</strain>
        <tissue evidence="1">Muscle</tissue>
    </source>
</reference>
<comment type="caution">
    <text evidence="1">The sequence shown here is derived from an EMBL/GenBank/DDBJ whole genome shotgun (WGS) entry which is preliminary data.</text>
</comment>
<organism evidence="1 2">
    <name type="scientific">Platysternon megacephalum</name>
    <name type="common">big-headed turtle</name>
    <dbReference type="NCBI Taxonomy" id="55544"/>
    <lineage>
        <taxon>Eukaryota</taxon>
        <taxon>Metazoa</taxon>
        <taxon>Chordata</taxon>
        <taxon>Craniata</taxon>
        <taxon>Vertebrata</taxon>
        <taxon>Euteleostomi</taxon>
        <taxon>Archelosauria</taxon>
        <taxon>Testudinata</taxon>
        <taxon>Testudines</taxon>
        <taxon>Cryptodira</taxon>
        <taxon>Durocryptodira</taxon>
        <taxon>Testudinoidea</taxon>
        <taxon>Platysternidae</taxon>
        <taxon>Platysternon</taxon>
    </lineage>
</organism>